<evidence type="ECO:0000256" key="1">
    <source>
        <dbReference type="ARBA" id="ARBA00022723"/>
    </source>
</evidence>
<keyword evidence="7" id="KW-0812">Transmembrane</keyword>
<evidence type="ECO:0000256" key="2">
    <source>
        <dbReference type="ARBA" id="ARBA00022833"/>
    </source>
</evidence>
<keyword evidence="1" id="KW-0479">Metal-binding</keyword>
<gene>
    <name evidence="8" type="ORF">CU098_013239</name>
</gene>
<keyword evidence="3" id="KW-0805">Transcription regulation</keyword>
<dbReference type="AlphaFoldDB" id="A0A367KT72"/>
<accession>A0A367KT72</accession>
<keyword evidence="7" id="KW-0472">Membrane</keyword>
<dbReference type="STRING" id="4846.A0A367KT72"/>
<name>A0A367KT72_RHIST</name>
<organism evidence="8 9">
    <name type="scientific">Rhizopus stolonifer</name>
    <name type="common">Rhizopus nigricans</name>
    <dbReference type="NCBI Taxonomy" id="4846"/>
    <lineage>
        <taxon>Eukaryota</taxon>
        <taxon>Fungi</taxon>
        <taxon>Fungi incertae sedis</taxon>
        <taxon>Mucoromycota</taxon>
        <taxon>Mucoromycotina</taxon>
        <taxon>Mucoromycetes</taxon>
        <taxon>Mucorales</taxon>
        <taxon>Mucorineae</taxon>
        <taxon>Rhizopodaceae</taxon>
        <taxon>Rhizopus</taxon>
    </lineage>
</organism>
<evidence type="ECO:0008006" key="10">
    <source>
        <dbReference type="Google" id="ProtNLM"/>
    </source>
</evidence>
<keyword evidence="5" id="KW-0804">Transcription</keyword>
<protein>
    <recommendedName>
        <fullName evidence="10">Transcription factor domain-containing protein</fullName>
    </recommendedName>
</protein>
<evidence type="ECO:0000256" key="7">
    <source>
        <dbReference type="SAM" id="Phobius"/>
    </source>
</evidence>
<evidence type="ECO:0000256" key="3">
    <source>
        <dbReference type="ARBA" id="ARBA00023015"/>
    </source>
</evidence>
<dbReference type="GO" id="GO:0046872">
    <property type="term" value="F:metal ion binding"/>
    <property type="evidence" value="ECO:0007669"/>
    <property type="project" value="UniProtKB-KW"/>
</dbReference>
<dbReference type="InterPro" id="IPR051615">
    <property type="entry name" value="Transcr_Regulatory_Elem"/>
</dbReference>
<keyword evidence="9" id="KW-1185">Reference proteome</keyword>
<dbReference type="GO" id="GO:0003677">
    <property type="term" value="F:DNA binding"/>
    <property type="evidence" value="ECO:0007669"/>
    <property type="project" value="UniProtKB-KW"/>
</dbReference>
<reference evidence="8 9" key="1">
    <citation type="journal article" date="2018" name="G3 (Bethesda)">
        <title>Phylogenetic and Phylogenomic Definition of Rhizopus Species.</title>
        <authorList>
            <person name="Gryganskyi A.P."/>
            <person name="Golan J."/>
            <person name="Dolatabadi S."/>
            <person name="Mondo S."/>
            <person name="Robb S."/>
            <person name="Idnurm A."/>
            <person name="Muszewska A."/>
            <person name="Steczkiewicz K."/>
            <person name="Masonjones S."/>
            <person name="Liao H.L."/>
            <person name="Gajdeczka M.T."/>
            <person name="Anike F."/>
            <person name="Vuek A."/>
            <person name="Anishchenko I.M."/>
            <person name="Voigt K."/>
            <person name="de Hoog G.S."/>
            <person name="Smith M.E."/>
            <person name="Heitman J."/>
            <person name="Vilgalys R."/>
            <person name="Stajich J.E."/>
        </authorList>
    </citation>
    <scope>NUCLEOTIDE SEQUENCE [LARGE SCALE GENOMIC DNA]</scope>
    <source>
        <strain evidence="8 9">LSU 92-RS-03</strain>
    </source>
</reference>
<dbReference type="PANTHER" id="PTHR31313">
    <property type="entry name" value="TY1 ENHANCER ACTIVATOR"/>
    <property type="match status" value="1"/>
</dbReference>
<dbReference type="CDD" id="cd12148">
    <property type="entry name" value="fungal_TF_MHR"/>
    <property type="match status" value="1"/>
</dbReference>
<keyword evidence="4" id="KW-0238">DNA-binding</keyword>
<keyword evidence="2" id="KW-0862">Zinc</keyword>
<dbReference type="PANTHER" id="PTHR31313:SF81">
    <property type="entry name" value="TY1 ENHANCER ACTIVATOR"/>
    <property type="match status" value="1"/>
</dbReference>
<proteinExistence type="predicted"/>
<dbReference type="Proteomes" id="UP000253551">
    <property type="component" value="Unassembled WGS sequence"/>
</dbReference>
<feature type="transmembrane region" description="Helical" evidence="7">
    <location>
        <begin position="182"/>
        <end position="203"/>
    </location>
</feature>
<dbReference type="OrthoDB" id="4456959at2759"/>
<comment type="caution">
    <text evidence="8">The sequence shown here is derived from an EMBL/GenBank/DDBJ whole genome shotgun (WGS) entry which is preliminary data.</text>
</comment>
<sequence>YPSENVSWDEVMDSMTEDDHHLPRFPSLDETIAKNYMQKTIPVYQPLVHMIALSKILGIILKNLYTPKGKKYCVEHGSDSIIGYLDNSLSKWRTNLPQPLDIHSPGKTNLHNEEHIAIISMTGMGLLSLSYYVVLILLHRPFVRNDTDNDRSKLSSKTSLAICTSAANKILDISHNMPYRDFLLLSWGYTFYPIVTATLIHAFNAHSPDKVISETAKLKLAQSLAFIDKVCPLLSAEDGIEKLLRKKLLYSQEPKLLENQNMQQGLDTSKANTNNLNSQNTLHEQTSSLLIDDYNWLDQLFVSSQQNPIQNDQCSSIEQNNIWQCPAVSEDMYSIRQFGFNTVNSILDFQQPQYTPYIENTLVQNHPYVGHEQTLNQGTRLGLPSGDTTNNTTANVYNTYNTFTDNVYIEQPSFSDVDYNADYSFWGVPDDNNVGDWFM</sequence>
<evidence type="ECO:0000256" key="5">
    <source>
        <dbReference type="ARBA" id="ARBA00023163"/>
    </source>
</evidence>
<feature type="non-terminal residue" evidence="8">
    <location>
        <position position="1"/>
    </location>
</feature>
<feature type="transmembrane region" description="Helical" evidence="7">
    <location>
        <begin position="116"/>
        <end position="138"/>
    </location>
</feature>
<keyword evidence="6" id="KW-0539">Nucleus</keyword>
<evidence type="ECO:0000256" key="4">
    <source>
        <dbReference type="ARBA" id="ARBA00023125"/>
    </source>
</evidence>
<evidence type="ECO:0000313" key="8">
    <source>
        <dbReference type="EMBL" id="RCI05052.1"/>
    </source>
</evidence>
<evidence type="ECO:0000256" key="6">
    <source>
        <dbReference type="ARBA" id="ARBA00023242"/>
    </source>
</evidence>
<dbReference type="EMBL" id="PJQM01000495">
    <property type="protein sequence ID" value="RCI05052.1"/>
    <property type="molecule type" value="Genomic_DNA"/>
</dbReference>
<evidence type="ECO:0000313" key="9">
    <source>
        <dbReference type="Proteomes" id="UP000253551"/>
    </source>
</evidence>
<keyword evidence="7" id="KW-1133">Transmembrane helix</keyword>